<reference evidence="1 2" key="1">
    <citation type="submission" date="2020-05" db="EMBL/GenBank/DDBJ databases">
        <authorList>
            <person name="Petersen J."/>
            <person name="Sayavedra L."/>
        </authorList>
    </citation>
    <scope>NUCLEOTIDE SEQUENCE [LARGE SCALE GENOMIC DNA]</scope>
    <source>
        <strain evidence="1">B azoricus SOX ET2 1586I</strain>
    </source>
</reference>
<dbReference type="EMBL" id="CAHJWF010000519">
    <property type="protein sequence ID" value="CAB5508043.1"/>
    <property type="molecule type" value="Genomic_DNA"/>
</dbReference>
<dbReference type="Proteomes" id="UP000626656">
    <property type="component" value="Unassembled WGS sequence"/>
</dbReference>
<gene>
    <name evidence="1" type="ORF">AZO1586I_2318</name>
</gene>
<protein>
    <recommendedName>
        <fullName evidence="3">Integrase catalytic domain-containing protein</fullName>
    </recommendedName>
</protein>
<keyword evidence="2" id="KW-1185">Reference proteome</keyword>
<sequence length="133" mass="15038">MAHQDDSFQLMLILMQFCLRSCGDFHTSINPAPDTASLICAISDGILGILCRMDNRTAIYGHIYTVPIRNEHTNGLLRQHLLKQRVFDNLSQKQVNKALALLNNRPRKSLDCQTSKVAFELGTIQPKKVAFRI</sequence>
<name>A0ABM8MB98_9GAMM</name>
<proteinExistence type="predicted"/>
<evidence type="ECO:0000313" key="2">
    <source>
        <dbReference type="Proteomes" id="UP000626656"/>
    </source>
</evidence>
<comment type="caution">
    <text evidence="1">The sequence shown here is derived from an EMBL/GenBank/DDBJ whole genome shotgun (WGS) entry which is preliminary data.</text>
</comment>
<organism evidence="1 2">
    <name type="scientific">Bathymodiolus thermophilus thioautotrophic gill symbiont</name>
    <dbReference type="NCBI Taxonomy" id="2360"/>
    <lineage>
        <taxon>Bacteria</taxon>
        <taxon>Pseudomonadati</taxon>
        <taxon>Pseudomonadota</taxon>
        <taxon>Gammaproteobacteria</taxon>
        <taxon>sulfur-oxidizing symbionts</taxon>
    </lineage>
</organism>
<evidence type="ECO:0008006" key="3">
    <source>
        <dbReference type="Google" id="ProtNLM"/>
    </source>
</evidence>
<accession>A0ABM8MB98</accession>
<evidence type="ECO:0000313" key="1">
    <source>
        <dbReference type="EMBL" id="CAB5508043.1"/>
    </source>
</evidence>